<sequence length="118" mass="13271">MDDQRAEIVAKFESIISELVKKEVATALKPLQEKVSLQSGTISDLERSANEHSTGLTAHCFTPSRLHRHFPVSKTFVRMGSVFCVFNGYKRDPRPVYLQTVSQPRRWNLGSPIAQTIG</sequence>
<accession>A0A9N7Z3U4</accession>
<protein>
    <submittedName>
        <fullName evidence="1">Uncharacterized protein</fullName>
    </submittedName>
</protein>
<dbReference type="AlphaFoldDB" id="A0A9N7Z3U4"/>
<dbReference type="Proteomes" id="UP001153269">
    <property type="component" value="Unassembled WGS sequence"/>
</dbReference>
<evidence type="ECO:0000313" key="2">
    <source>
        <dbReference type="Proteomes" id="UP001153269"/>
    </source>
</evidence>
<gene>
    <name evidence="1" type="ORF">PLEPLA_LOCUS36661</name>
</gene>
<organism evidence="1 2">
    <name type="scientific">Pleuronectes platessa</name>
    <name type="common">European plaice</name>
    <dbReference type="NCBI Taxonomy" id="8262"/>
    <lineage>
        <taxon>Eukaryota</taxon>
        <taxon>Metazoa</taxon>
        <taxon>Chordata</taxon>
        <taxon>Craniata</taxon>
        <taxon>Vertebrata</taxon>
        <taxon>Euteleostomi</taxon>
        <taxon>Actinopterygii</taxon>
        <taxon>Neopterygii</taxon>
        <taxon>Teleostei</taxon>
        <taxon>Neoteleostei</taxon>
        <taxon>Acanthomorphata</taxon>
        <taxon>Carangaria</taxon>
        <taxon>Pleuronectiformes</taxon>
        <taxon>Pleuronectoidei</taxon>
        <taxon>Pleuronectidae</taxon>
        <taxon>Pleuronectes</taxon>
    </lineage>
</organism>
<name>A0A9N7Z3U4_PLEPL</name>
<proteinExistence type="predicted"/>
<keyword evidence="2" id="KW-1185">Reference proteome</keyword>
<comment type="caution">
    <text evidence="1">The sequence shown here is derived from an EMBL/GenBank/DDBJ whole genome shotgun (WGS) entry which is preliminary data.</text>
</comment>
<reference evidence="1" key="1">
    <citation type="submission" date="2020-03" db="EMBL/GenBank/DDBJ databases">
        <authorList>
            <person name="Weist P."/>
        </authorList>
    </citation>
    <scope>NUCLEOTIDE SEQUENCE</scope>
</reference>
<dbReference type="EMBL" id="CADEAL010003997">
    <property type="protein sequence ID" value="CAB1449011.1"/>
    <property type="molecule type" value="Genomic_DNA"/>
</dbReference>
<evidence type="ECO:0000313" key="1">
    <source>
        <dbReference type="EMBL" id="CAB1449011.1"/>
    </source>
</evidence>